<dbReference type="EMBL" id="BAABHK010000015">
    <property type="protein sequence ID" value="GAA4635494.1"/>
    <property type="molecule type" value="Genomic_DNA"/>
</dbReference>
<protein>
    <submittedName>
        <fullName evidence="2">Uncharacterized protein</fullName>
    </submittedName>
</protein>
<organism evidence="2 3">
    <name type="scientific">Actinoallomurus vinaceus</name>
    <dbReference type="NCBI Taxonomy" id="1080074"/>
    <lineage>
        <taxon>Bacteria</taxon>
        <taxon>Bacillati</taxon>
        <taxon>Actinomycetota</taxon>
        <taxon>Actinomycetes</taxon>
        <taxon>Streptosporangiales</taxon>
        <taxon>Thermomonosporaceae</taxon>
        <taxon>Actinoallomurus</taxon>
    </lineage>
</organism>
<feature type="compositionally biased region" description="Acidic residues" evidence="1">
    <location>
        <begin position="77"/>
        <end position="86"/>
    </location>
</feature>
<feature type="region of interest" description="Disordered" evidence="1">
    <location>
        <begin position="1"/>
        <end position="86"/>
    </location>
</feature>
<evidence type="ECO:0000313" key="3">
    <source>
        <dbReference type="Proteomes" id="UP001501442"/>
    </source>
</evidence>
<accession>A0ABP8UPF7</accession>
<evidence type="ECO:0000313" key="2">
    <source>
        <dbReference type="EMBL" id="GAA4635494.1"/>
    </source>
</evidence>
<gene>
    <name evidence="2" type="ORF">GCM10023196_081210</name>
</gene>
<proteinExistence type="predicted"/>
<reference evidence="3" key="1">
    <citation type="journal article" date="2019" name="Int. J. Syst. Evol. Microbiol.">
        <title>The Global Catalogue of Microorganisms (GCM) 10K type strain sequencing project: providing services to taxonomists for standard genome sequencing and annotation.</title>
        <authorList>
            <consortium name="The Broad Institute Genomics Platform"/>
            <consortium name="The Broad Institute Genome Sequencing Center for Infectious Disease"/>
            <person name="Wu L."/>
            <person name="Ma J."/>
        </authorList>
    </citation>
    <scope>NUCLEOTIDE SEQUENCE [LARGE SCALE GENOMIC DNA]</scope>
    <source>
        <strain evidence="3">JCM 17939</strain>
    </source>
</reference>
<keyword evidence="3" id="KW-1185">Reference proteome</keyword>
<sequence length="86" mass="8846">MLLTDPSRLRGAPGQARSAAGPAMTLEEPHIPDAPGMTGSRDATPRVVATSPGRAPACHRNYRGDSSVVLGAGDLTGPDDPDIEEL</sequence>
<evidence type="ECO:0000256" key="1">
    <source>
        <dbReference type="SAM" id="MobiDB-lite"/>
    </source>
</evidence>
<comment type="caution">
    <text evidence="2">The sequence shown here is derived from an EMBL/GenBank/DDBJ whole genome shotgun (WGS) entry which is preliminary data.</text>
</comment>
<dbReference type="Proteomes" id="UP001501442">
    <property type="component" value="Unassembled WGS sequence"/>
</dbReference>
<name>A0ABP8UPF7_9ACTN</name>